<evidence type="ECO:0000313" key="2">
    <source>
        <dbReference type="EMBL" id="KAK4424821.1"/>
    </source>
</evidence>
<proteinExistence type="predicted"/>
<dbReference type="EMBL" id="JACGWO010000006">
    <property type="protein sequence ID" value="KAK4424821.1"/>
    <property type="molecule type" value="Genomic_DNA"/>
</dbReference>
<gene>
    <name evidence="2" type="ORF">Salat_1675700</name>
</gene>
<evidence type="ECO:0000313" key="3">
    <source>
        <dbReference type="Proteomes" id="UP001293254"/>
    </source>
</evidence>
<feature type="region of interest" description="Disordered" evidence="1">
    <location>
        <begin position="1"/>
        <end position="30"/>
    </location>
</feature>
<dbReference type="AlphaFoldDB" id="A0AAE2CJU1"/>
<feature type="compositionally biased region" description="Basic and acidic residues" evidence="1">
    <location>
        <begin position="13"/>
        <end position="30"/>
    </location>
</feature>
<accession>A0AAE2CJU1</accession>
<reference evidence="2" key="1">
    <citation type="submission" date="2020-06" db="EMBL/GenBank/DDBJ databases">
        <authorList>
            <person name="Li T."/>
            <person name="Hu X."/>
            <person name="Zhang T."/>
            <person name="Song X."/>
            <person name="Zhang H."/>
            <person name="Dai N."/>
            <person name="Sheng W."/>
            <person name="Hou X."/>
            <person name="Wei L."/>
        </authorList>
    </citation>
    <scope>NUCLEOTIDE SEQUENCE</scope>
    <source>
        <strain evidence="2">3651</strain>
        <tissue evidence="2">Leaf</tissue>
    </source>
</reference>
<reference evidence="2" key="2">
    <citation type="journal article" date="2024" name="Plant">
        <title>Genomic evolution and insights into agronomic trait innovations of Sesamum species.</title>
        <authorList>
            <person name="Miao H."/>
            <person name="Wang L."/>
            <person name="Qu L."/>
            <person name="Liu H."/>
            <person name="Sun Y."/>
            <person name="Le M."/>
            <person name="Wang Q."/>
            <person name="Wei S."/>
            <person name="Zheng Y."/>
            <person name="Lin W."/>
            <person name="Duan Y."/>
            <person name="Cao H."/>
            <person name="Xiong S."/>
            <person name="Wang X."/>
            <person name="Wei L."/>
            <person name="Li C."/>
            <person name="Ma Q."/>
            <person name="Ju M."/>
            <person name="Zhao R."/>
            <person name="Li G."/>
            <person name="Mu C."/>
            <person name="Tian Q."/>
            <person name="Mei H."/>
            <person name="Zhang T."/>
            <person name="Gao T."/>
            <person name="Zhang H."/>
        </authorList>
    </citation>
    <scope>NUCLEOTIDE SEQUENCE</scope>
    <source>
        <strain evidence="2">3651</strain>
    </source>
</reference>
<keyword evidence="3" id="KW-1185">Reference proteome</keyword>
<organism evidence="2 3">
    <name type="scientific">Sesamum alatum</name>
    <dbReference type="NCBI Taxonomy" id="300844"/>
    <lineage>
        <taxon>Eukaryota</taxon>
        <taxon>Viridiplantae</taxon>
        <taxon>Streptophyta</taxon>
        <taxon>Embryophyta</taxon>
        <taxon>Tracheophyta</taxon>
        <taxon>Spermatophyta</taxon>
        <taxon>Magnoliopsida</taxon>
        <taxon>eudicotyledons</taxon>
        <taxon>Gunneridae</taxon>
        <taxon>Pentapetalae</taxon>
        <taxon>asterids</taxon>
        <taxon>lamiids</taxon>
        <taxon>Lamiales</taxon>
        <taxon>Pedaliaceae</taxon>
        <taxon>Sesamum</taxon>
    </lineage>
</organism>
<dbReference type="Proteomes" id="UP001293254">
    <property type="component" value="Unassembled WGS sequence"/>
</dbReference>
<name>A0AAE2CJU1_9LAMI</name>
<protein>
    <submittedName>
        <fullName evidence="2">Uncharacterized protein</fullName>
    </submittedName>
</protein>
<comment type="caution">
    <text evidence="2">The sequence shown here is derived from an EMBL/GenBank/DDBJ whole genome shotgun (WGS) entry which is preliminary data.</text>
</comment>
<evidence type="ECO:0000256" key="1">
    <source>
        <dbReference type="SAM" id="MobiDB-lite"/>
    </source>
</evidence>
<sequence>MARQPLDVAEGTPSRRAEVGRQGGHGDEGGRLGLLGWMGWGWTDLGPEGVGSGADRLGVTDGVRLGQGGCRKMGEGPSGVGTIGLGGRQGVKGGIEVRGGLESLDPGVVGEWSGLGQTAQIGEKQGAGEKVLGGGKGCAREVGFFGDSVAAWSRQQTPIMVGTSSSSTKFVESLGDTEERDCSGWKLAGAMLVNEEGESSVFRLTDNEGTLLEVRGSNRGEAQVRTNGFISSPLVEGPNLAANELPSIQMNLVGNGENMGAGGGGSVERELVASVLQQTDEADRRRFFWLLLGVWTHRCKKLMENQSGEPRLVVSGVEQLLIEYSHVVNTLRARR</sequence>